<reference evidence="2" key="1">
    <citation type="submission" date="2022-07" db="EMBL/GenBank/DDBJ databases">
        <title>The genome of Lyophyllum shimeji provides insight into the initial evolution of ectomycorrhizal fungal genome.</title>
        <authorList>
            <person name="Kobayashi Y."/>
            <person name="Shibata T."/>
            <person name="Hirakawa H."/>
            <person name="Shigenobu S."/>
            <person name="Nishiyama T."/>
            <person name="Yamada A."/>
            <person name="Hasebe M."/>
            <person name="Kawaguchi M."/>
        </authorList>
    </citation>
    <scope>NUCLEOTIDE SEQUENCE</scope>
    <source>
        <strain evidence="2">AT787</strain>
    </source>
</reference>
<protein>
    <submittedName>
        <fullName evidence="2">S-adenosyl-L-methionine-dependent methyltransferase</fullName>
    </submittedName>
</protein>
<dbReference type="Pfam" id="PF13649">
    <property type="entry name" value="Methyltransf_25"/>
    <property type="match status" value="1"/>
</dbReference>
<dbReference type="GO" id="GO:0032259">
    <property type="term" value="P:methylation"/>
    <property type="evidence" value="ECO:0007669"/>
    <property type="project" value="UniProtKB-KW"/>
</dbReference>
<feature type="domain" description="Methyltransferase" evidence="1">
    <location>
        <begin position="52"/>
        <end position="144"/>
    </location>
</feature>
<evidence type="ECO:0000313" key="3">
    <source>
        <dbReference type="Proteomes" id="UP001063166"/>
    </source>
</evidence>
<keyword evidence="2" id="KW-0489">Methyltransferase</keyword>
<keyword evidence="2" id="KW-0808">Transferase</keyword>
<keyword evidence="3" id="KW-1185">Reference proteome</keyword>
<name>A0A9P3PNL6_LYOSH</name>
<evidence type="ECO:0000259" key="1">
    <source>
        <dbReference type="Pfam" id="PF13649"/>
    </source>
</evidence>
<sequence>MSRPEAAAVAEYILPRDETERDRLEVQHRLIVSLYDGDVVLPVYKPSPGDHILDCGTGTGIWILELAKSYPSSVTFTGIDISSHHFPSAPPSNTSFEVRSILNIPDEWKNKFSLVHQRLLILGLKAEHWPTTLQIIHRITKPGGCIQLGELGKVISGPATARLESMNSAWFSKHGFLRDCVERIPSMLEALGFVDIDVRKVLMPVGRWAGQKGVLGQNNFMRSYKGALKRGFLRDGGYGVIRNEAEMDALLEAVKQEWDVTEGSGVEYFTFVARKPKTE</sequence>
<dbReference type="PANTHER" id="PTHR43591:SF24">
    <property type="entry name" value="2-METHOXY-6-POLYPRENYL-1,4-BENZOQUINOL METHYLASE, MITOCHONDRIAL"/>
    <property type="match status" value="1"/>
</dbReference>
<dbReference type="Proteomes" id="UP001063166">
    <property type="component" value="Unassembled WGS sequence"/>
</dbReference>
<comment type="caution">
    <text evidence="2">The sequence shown here is derived from an EMBL/GenBank/DDBJ whole genome shotgun (WGS) entry which is preliminary data.</text>
</comment>
<dbReference type="OrthoDB" id="184880at2759"/>
<dbReference type="PANTHER" id="PTHR43591">
    <property type="entry name" value="METHYLTRANSFERASE"/>
    <property type="match status" value="1"/>
</dbReference>
<dbReference type="CDD" id="cd02440">
    <property type="entry name" value="AdoMet_MTases"/>
    <property type="match status" value="1"/>
</dbReference>
<organism evidence="2 3">
    <name type="scientific">Lyophyllum shimeji</name>
    <name type="common">Hon-shimeji</name>
    <name type="synonym">Tricholoma shimeji</name>
    <dbReference type="NCBI Taxonomy" id="47721"/>
    <lineage>
        <taxon>Eukaryota</taxon>
        <taxon>Fungi</taxon>
        <taxon>Dikarya</taxon>
        <taxon>Basidiomycota</taxon>
        <taxon>Agaricomycotina</taxon>
        <taxon>Agaricomycetes</taxon>
        <taxon>Agaricomycetidae</taxon>
        <taxon>Agaricales</taxon>
        <taxon>Tricholomatineae</taxon>
        <taxon>Lyophyllaceae</taxon>
        <taxon>Lyophyllum</taxon>
    </lineage>
</organism>
<dbReference type="InterPro" id="IPR041698">
    <property type="entry name" value="Methyltransf_25"/>
</dbReference>
<dbReference type="Gene3D" id="3.40.50.150">
    <property type="entry name" value="Vaccinia Virus protein VP39"/>
    <property type="match status" value="1"/>
</dbReference>
<evidence type="ECO:0000313" key="2">
    <source>
        <dbReference type="EMBL" id="GLB38597.1"/>
    </source>
</evidence>
<dbReference type="InterPro" id="IPR029063">
    <property type="entry name" value="SAM-dependent_MTases_sf"/>
</dbReference>
<accession>A0A9P3PNL6</accession>
<dbReference type="AlphaFoldDB" id="A0A9P3PNL6"/>
<gene>
    <name evidence="2" type="ORF">LshimejAT787_0504620</name>
</gene>
<dbReference type="EMBL" id="BRPK01000005">
    <property type="protein sequence ID" value="GLB38597.1"/>
    <property type="molecule type" value="Genomic_DNA"/>
</dbReference>
<proteinExistence type="predicted"/>
<dbReference type="GO" id="GO:0008168">
    <property type="term" value="F:methyltransferase activity"/>
    <property type="evidence" value="ECO:0007669"/>
    <property type="project" value="UniProtKB-KW"/>
</dbReference>
<dbReference type="SUPFAM" id="SSF53335">
    <property type="entry name" value="S-adenosyl-L-methionine-dependent methyltransferases"/>
    <property type="match status" value="1"/>
</dbReference>